<evidence type="ECO:0000313" key="2">
    <source>
        <dbReference type="Proteomes" id="UP001188597"/>
    </source>
</evidence>
<evidence type="ECO:0008006" key="3">
    <source>
        <dbReference type="Google" id="ProtNLM"/>
    </source>
</evidence>
<dbReference type="Proteomes" id="UP001188597">
    <property type="component" value="Unassembled WGS sequence"/>
</dbReference>
<evidence type="ECO:0000313" key="1">
    <source>
        <dbReference type="EMBL" id="KAK3010321.1"/>
    </source>
</evidence>
<comment type="caution">
    <text evidence="1">The sequence shown here is derived from an EMBL/GenBank/DDBJ whole genome shotgun (WGS) entry which is preliminary data.</text>
</comment>
<reference evidence="1" key="1">
    <citation type="submission" date="2022-12" db="EMBL/GenBank/DDBJ databases">
        <title>Draft genome assemblies for two species of Escallonia (Escalloniales).</title>
        <authorList>
            <person name="Chanderbali A."/>
            <person name="Dervinis C."/>
            <person name="Anghel I."/>
            <person name="Soltis D."/>
            <person name="Soltis P."/>
            <person name="Zapata F."/>
        </authorList>
    </citation>
    <scope>NUCLEOTIDE SEQUENCE</scope>
    <source>
        <strain evidence="1">UCBG64.0493</strain>
        <tissue evidence="1">Leaf</tissue>
    </source>
</reference>
<dbReference type="SUPFAM" id="SSF48445">
    <property type="entry name" value="14-3-3 protein"/>
    <property type="match status" value="1"/>
</dbReference>
<protein>
    <recommendedName>
        <fullName evidence="3">14-3-3 domain-containing protein</fullName>
    </recommendedName>
</protein>
<keyword evidence="2" id="KW-1185">Reference proteome</keyword>
<name>A0AA89ASA9_9ASTE</name>
<dbReference type="InterPro" id="IPR036815">
    <property type="entry name" value="14-3-3_dom_sf"/>
</dbReference>
<gene>
    <name evidence="1" type="ORF">RJ639_011729</name>
</gene>
<proteinExistence type="predicted"/>
<organism evidence="1 2">
    <name type="scientific">Escallonia herrerae</name>
    <dbReference type="NCBI Taxonomy" id="1293975"/>
    <lineage>
        <taxon>Eukaryota</taxon>
        <taxon>Viridiplantae</taxon>
        <taxon>Streptophyta</taxon>
        <taxon>Embryophyta</taxon>
        <taxon>Tracheophyta</taxon>
        <taxon>Spermatophyta</taxon>
        <taxon>Magnoliopsida</taxon>
        <taxon>eudicotyledons</taxon>
        <taxon>Gunneridae</taxon>
        <taxon>Pentapetalae</taxon>
        <taxon>asterids</taxon>
        <taxon>campanulids</taxon>
        <taxon>Escalloniales</taxon>
        <taxon>Escalloniaceae</taxon>
        <taxon>Escallonia</taxon>
    </lineage>
</organism>
<dbReference type="EMBL" id="JAVXUP010001555">
    <property type="protein sequence ID" value="KAK3010321.1"/>
    <property type="molecule type" value="Genomic_DNA"/>
</dbReference>
<accession>A0AA89ASA9</accession>
<sequence length="83" mass="9322">MAVVVNVVKSVVRWCSRDGSVAALRERPVAAGRVVSRIDGVAYYTLFMGELDSLSEESYNDRTLIIRLLRDNLTLWTSDMAQD</sequence>
<dbReference type="Gene3D" id="1.20.190.20">
    <property type="entry name" value="14-3-3 domain"/>
    <property type="match status" value="1"/>
</dbReference>
<dbReference type="AlphaFoldDB" id="A0AA89ASA9"/>